<comment type="caution">
    <text evidence="1">The sequence shown here is derived from an EMBL/GenBank/DDBJ whole genome shotgun (WGS) entry which is preliminary data.</text>
</comment>
<evidence type="ECO:0008006" key="3">
    <source>
        <dbReference type="Google" id="ProtNLM"/>
    </source>
</evidence>
<feature type="non-terminal residue" evidence="1">
    <location>
        <position position="156"/>
    </location>
</feature>
<organism evidence="1 2">
    <name type="scientific">Genlisea aurea</name>
    <dbReference type="NCBI Taxonomy" id="192259"/>
    <lineage>
        <taxon>Eukaryota</taxon>
        <taxon>Viridiplantae</taxon>
        <taxon>Streptophyta</taxon>
        <taxon>Embryophyta</taxon>
        <taxon>Tracheophyta</taxon>
        <taxon>Spermatophyta</taxon>
        <taxon>Magnoliopsida</taxon>
        <taxon>eudicotyledons</taxon>
        <taxon>Gunneridae</taxon>
        <taxon>Pentapetalae</taxon>
        <taxon>asterids</taxon>
        <taxon>lamiids</taxon>
        <taxon>Lamiales</taxon>
        <taxon>Lentibulariaceae</taxon>
        <taxon>Genlisea</taxon>
    </lineage>
</organism>
<dbReference type="PANTHER" id="PTHR33116:SF78">
    <property type="entry name" value="OS12G0587133 PROTEIN"/>
    <property type="match status" value="1"/>
</dbReference>
<proteinExistence type="predicted"/>
<dbReference type="OrthoDB" id="1751077at2759"/>
<dbReference type="EMBL" id="AUSU01007055">
    <property type="protein sequence ID" value="EPS61137.1"/>
    <property type="molecule type" value="Genomic_DNA"/>
</dbReference>
<accession>S8DN41</accession>
<name>S8DN41_9LAMI</name>
<sequence length="156" mass="18125">LKVTHLQFADDTIPFKEWTPANLSFLNFLFYEFGMISGLYLNPLKSSLVGVSVADSEVRRWASHLGWCNSTKLPLPYLGMSLDIRHPTKQAWKGILENIEHELRDWRADNISYRGRHTHVNAVLSSLPTYQMSLFRAPKGTLQEMERIKRRFFWAG</sequence>
<evidence type="ECO:0000313" key="2">
    <source>
        <dbReference type="Proteomes" id="UP000015453"/>
    </source>
</evidence>
<dbReference type="PANTHER" id="PTHR33116">
    <property type="entry name" value="REVERSE TRANSCRIPTASE ZINC-BINDING DOMAIN-CONTAINING PROTEIN-RELATED-RELATED"/>
    <property type="match status" value="1"/>
</dbReference>
<dbReference type="AlphaFoldDB" id="S8DN41"/>
<gene>
    <name evidence="1" type="ORF">M569_13663</name>
</gene>
<dbReference type="Proteomes" id="UP000015453">
    <property type="component" value="Unassembled WGS sequence"/>
</dbReference>
<reference evidence="1 2" key="1">
    <citation type="journal article" date="2013" name="BMC Genomics">
        <title>The miniature genome of a carnivorous plant Genlisea aurea contains a low number of genes and short non-coding sequences.</title>
        <authorList>
            <person name="Leushkin E.V."/>
            <person name="Sutormin R.A."/>
            <person name="Nabieva E.R."/>
            <person name="Penin A.A."/>
            <person name="Kondrashov A.S."/>
            <person name="Logacheva M.D."/>
        </authorList>
    </citation>
    <scope>NUCLEOTIDE SEQUENCE [LARGE SCALE GENOMIC DNA]</scope>
</reference>
<protein>
    <recommendedName>
        <fullName evidence="3">Reverse transcriptase domain-containing protein</fullName>
    </recommendedName>
</protein>
<keyword evidence="2" id="KW-1185">Reference proteome</keyword>
<feature type="non-terminal residue" evidence="1">
    <location>
        <position position="1"/>
    </location>
</feature>
<evidence type="ECO:0000313" key="1">
    <source>
        <dbReference type="EMBL" id="EPS61137.1"/>
    </source>
</evidence>